<dbReference type="Pfam" id="PF06602">
    <property type="entry name" value="Myotub-related"/>
    <property type="match status" value="1"/>
</dbReference>
<evidence type="ECO:0000313" key="7">
    <source>
        <dbReference type="RefSeq" id="XP_033458193.1"/>
    </source>
</evidence>
<feature type="region of interest" description="Disordered" evidence="4">
    <location>
        <begin position="91"/>
        <end position="166"/>
    </location>
</feature>
<dbReference type="PROSITE" id="PS00383">
    <property type="entry name" value="TYR_PHOSPHATASE_1"/>
    <property type="match status" value="1"/>
</dbReference>
<dbReference type="PANTHER" id="PTHR10807">
    <property type="entry name" value="MYOTUBULARIN-RELATED"/>
    <property type="match status" value="1"/>
</dbReference>
<feature type="compositionally biased region" description="Polar residues" evidence="4">
    <location>
        <begin position="828"/>
        <end position="844"/>
    </location>
</feature>
<feature type="compositionally biased region" description="Polar residues" evidence="4">
    <location>
        <begin position="865"/>
        <end position="903"/>
    </location>
</feature>
<dbReference type="PANTHER" id="PTHR10807:SF128">
    <property type="entry name" value="PHOSPHATIDYLINOSITOL-3,5-BISPHOSPHATE 3-PHOSPHATASE"/>
    <property type="match status" value="1"/>
</dbReference>
<feature type="binding site" evidence="3">
    <location>
        <begin position="519"/>
        <end position="525"/>
    </location>
    <ligand>
        <name>substrate</name>
    </ligand>
</feature>
<dbReference type="InterPro" id="IPR010569">
    <property type="entry name" value="Myotubularin-like_Pase_dom"/>
</dbReference>
<dbReference type="InterPro" id="IPR016130">
    <property type="entry name" value="Tyr_Pase_AS"/>
</dbReference>
<feature type="compositionally biased region" description="Low complexity" evidence="4">
    <location>
        <begin position="623"/>
        <end position="637"/>
    </location>
</feature>
<dbReference type="OrthoDB" id="271628at2759"/>
<feature type="active site" description="Phosphocysteine intermediate" evidence="2">
    <location>
        <position position="519"/>
    </location>
</feature>
<dbReference type="GO" id="GO:0005737">
    <property type="term" value="C:cytoplasm"/>
    <property type="evidence" value="ECO:0007669"/>
    <property type="project" value="TreeGrafter"/>
</dbReference>
<dbReference type="InterPro" id="IPR011993">
    <property type="entry name" value="PH-like_dom_sf"/>
</dbReference>
<feature type="domain" description="Myotubularin phosphatase" evidence="5">
    <location>
        <begin position="230"/>
        <end position="775"/>
    </location>
</feature>
<dbReference type="SUPFAM" id="SSF52799">
    <property type="entry name" value="(Phosphotyrosine protein) phosphatases II"/>
    <property type="match status" value="1"/>
</dbReference>
<dbReference type="GO" id="GO:0046856">
    <property type="term" value="P:phosphatidylinositol dephosphorylation"/>
    <property type="evidence" value="ECO:0007669"/>
    <property type="project" value="TreeGrafter"/>
</dbReference>
<dbReference type="GO" id="GO:0016020">
    <property type="term" value="C:membrane"/>
    <property type="evidence" value="ECO:0007669"/>
    <property type="project" value="TreeGrafter"/>
</dbReference>
<feature type="region of interest" description="Disordered" evidence="4">
    <location>
        <begin position="47"/>
        <end position="79"/>
    </location>
</feature>
<feature type="compositionally biased region" description="Polar residues" evidence="4">
    <location>
        <begin position="125"/>
        <end position="134"/>
    </location>
</feature>
<sequence>MTESAASYPRDIRVRNVDLYVRGQKRTGKLHLTAFHLIFIFDVPNTSNDGGRVNTDPDIKTKSNIASQETKPRPRSKEIWVPYPMINSCTLRPSHFQGQTQGEPGALDHDHGPEETAFPPVFGTSEPTRPSTDSAHAIPRHSLGHSSRHEYDAPNPDLVAQDVGRSPTLRIRRRDFQMMAFHFLGTSSDKSPDSAAREVFYCLREKCCVETVESIHAFHFKAPQEEAGIMRPPYDASREFSRMGIGGKATEGPGSAWRLTEINKDYAYSATYPSIICVPQAVSDNVLKYGGVFRSKARIPALSYLHHNGGSITRSSQPLVGLQNRRNPQDERLVSAIFASHTPHLQSPEDSTQSTPTLGSVPHGDGETILSTTQVVNHDRENAENDVAPIEATNEQAPIPSKRIYGSTRRNLIVDARPKINALANRATGGGMEDISNYTGSTGMPIEKIFLNIANIHVMRQSLERVVESFANSDYLDTKPDQEMLRKSGWLSHISGMLEGADTVARVVGLGGSHALVHCSDGWDRTAQISALAEIMLDPYYRTLEGFITLVQKDFLSFGHKFNHRHGIQGSDKWFEIENERVMPSRSRDVSGSENNALNNFGSKALSGAKSWFEKNRTNLFRPSNGGKSSSEGSGSRPPSPPPNPVLHTVSTSVNKEEKEHRTDVKEIAPIFHQFLDAVFQILYHQPNAFEYNERFLRRLLYQSYAGQYGEFLFNNEKERNSYPGRTPSVWPHFLSRRREFTNGDYAKDKYDTLLLPRRYSSGGSIEVRWWSALFGRKDEEMNTSHSLAPPDHDMLPARPVIESPMLSGPATIDTPTARPQTSKHAKLSANSSSGEVELSNTATEQRHFESLVVPDQGTSNVSISTAEASSHLNSANEPNDPQDLQSQDIGGQRTEVSGQSDNEYGDPLGVIAGQAVPDSRRSKLNFAAFARESAYSERM</sequence>
<feature type="region of interest" description="Disordered" evidence="4">
    <location>
        <begin position="782"/>
        <end position="844"/>
    </location>
</feature>
<dbReference type="Proteomes" id="UP000504637">
    <property type="component" value="Unplaced"/>
</dbReference>
<reference evidence="7" key="3">
    <citation type="submission" date="2025-08" db="UniProtKB">
        <authorList>
            <consortium name="RefSeq"/>
        </authorList>
    </citation>
    <scope>IDENTIFICATION</scope>
    <source>
        <strain evidence="7">CBS 342.82</strain>
    </source>
</reference>
<gene>
    <name evidence="7" type="ORF">K489DRAFT_382196</name>
</gene>
<evidence type="ECO:0000256" key="2">
    <source>
        <dbReference type="PIRSR" id="PIRSR630564-1"/>
    </source>
</evidence>
<feature type="region of interest" description="Disordered" evidence="4">
    <location>
        <begin position="618"/>
        <end position="662"/>
    </location>
</feature>
<accession>A0A6J3M2L4</accession>
<dbReference type="GeneID" id="54363116"/>
<dbReference type="GO" id="GO:0004438">
    <property type="term" value="F:phosphatidylinositol-3-phosphate phosphatase activity"/>
    <property type="evidence" value="ECO:0007669"/>
    <property type="project" value="TreeGrafter"/>
</dbReference>
<dbReference type="InterPro" id="IPR029021">
    <property type="entry name" value="Prot-tyrosine_phosphatase-like"/>
</dbReference>
<feature type="region of interest" description="Disordered" evidence="4">
    <location>
        <begin position="343"/>
        <end position="367"/>
    </location>
</feature>
<dbReference type="InterPro" id="IPR030564">
    <property type="entry name" value="Myotubularin"/>
</dbReference>
<feature type="region of interest" description="Disordered" evidence="4">
    <location>
        <begin position="865"/>
        <end position="918"/>
    </location>
</feature>
<evidence type="ECO:0000256" key="1">
    <source>
        <dbReference type="ARBA" id="ARBA00007471"/>
    </source>
</evidence>
<reference evidence="7" key="2">
    <citation type="submission" date="2020-04" db="EMBL/GenBank/DDBJ databases">
        <authorList>
            <consortium name="NCBI Genome Project"/>
        </authorList>
    </citation>
    <scope>NUCLEOTIDE SEQUENCE</scope>
    <source>
        <strain evidence="7">CBS 342.82</strain>
    </source>
</reference>
<reference evidence="7" key="1">
    <citation type="submission" date="2020-01" db="EMBL/GenBank/DDBJ databases">
        <authorList>
            <consortium name="DOE Joint Genome Institute"/>
            <person name="Haridas S."/>
            <person name="Albert R."/>
            <person name="Binder M."/>
            <person name="Bloem J."/>
            <person name="Labutti K."/>
            <person name="Salamov A."/>
            <person name="Andreopoulos B."/>
            <person name="Baker S.E."/>
            <person name="Barry K."/>
            <person name="Bills G."/>
            <person name="Bluhm B.H."/>
            <person name="Cannon C."/>
            <person name="Castanera R."/>
            <person name="Culley D.E."/>
            <person name="Daum C."/>
            <person name="Ezra D."/>
            <person name="Gonzalez J.B."/>
            <person name="Henrissat B."/>
            <person name="Kuo A."/>
            <person name="Liang C."/>
            <person name="Lipzen A."/>
            <person name="Lutzoni F."/>
            <person name="Magnuson J."/>
            <person name="Mondo S."/>
            <person name="Nolan M."/>
            <person name="Ohm R."/>
            <person name="Pangilinan J."/>
            <person name="Park H.-J."/>
            <person name="Ramirez L."/>
            <person name="Alfaro M."/>
            <person name="Sun H."/>
            <person name="Tritt A."/>
            <person name="Yoshinaga Y."/>
            <person name="Zwiers L.-H."/>
            <person name="Turgeon B.G."/>
            <person name="Goodwin S.B."/>
            <person name="Spatafora J.W."/>
            <person name="Crous P.W."/>
            <person name="Grigoriev I.V."/>
        </authorList>
    </citation>
    <scope>NUCLEOTIDE SEQUENCE</scope>
    <source>
        <strain evidence="7">CBS 342.82</strain>
    </source>
</reference>
<name>A0A6J3M2L4_9PEZI</name>
<dbReference type="RefSeq" id="XP_033458193.1">
    <property type="nucleotide sequence ID" value="XM_033605316.1"/>
</dbReference>
<proteinExistence type="inferred from homology"/>
<evidence type="ECO:0000259" key="5">
    <source>
        <dbReference type="PROSITE" id="PS51339"/>
    </source>
</evidence>
<comment type="similarity">
    <text evidence="1">Belongs to the protein-tyrosine phosphatase family. Non-receptor class myotubularin subfamily.</text>
</comment>
<feature type="compositionally biased region" description="Polar residues" evidence="4">
    <location>
        <begin position="343"/>
        <end position="358"/>
    </location>
</feature>
<dbReference type="Gene3D" id="2.30.29.30">
    <property type="entry name" value="Pleckstrin-homology domain (PH domain)/Phosphotyrosine-binding domain (PTB)"/>
    <property type="match status" value="1"/>
</dbReference>
<keyword evidence="6" id="KW-1185">Reference proteome</keyword>
<feature type="compositionally biased region" description="Polar residues" evidence="4">
    <location>
        <begin position="91"/>
        <end position="102"/>
    </location>
</feature>
<dbReference type="AlphaFoldDB" id="A0A6J3M2L4"/>
<feature type="binding site" evidence="3">
    <location>
        <begin position="455"/>
        <end position="456"/>
    </location>
    <ligand>
        <name>substrate</name>
    </ligand>
</feature>
<evidence type="ECO:0000313" key="6">
    <source>
        <dbReference type="Proteomes" id="UP000504637"/>
    </source>
</evidence>
<organism evidence="7">
    <name type="scientific">Dissoconium aciculare CBS 342.82</name>
    <dbReference type="NCBI Taxonomy" id="1314786"/>
    <lineage>
        <taxon>Eukaryota</taxon>
        <taxon>Fungi</taxon>
        <taxon>Dikarya</taxon>
        <taxon>Ascomycota</taxon>
        <taxon>Pezizomycotina</taxon>
        <taxon>Dothideomycetes</taxon>
        <taxon>Dothideomycetidae</taxon>
        <taxon>Mycosphaerellales</taxon>
        <taxon>Dissoconiaceae</taxon>
        <taxon>Dissoconium</taxon>
    </lineage>
</organism>
<evidence type="ECO:0000256" key="4">
    <source>
        <dbReference type="SAM" id="MobiDB-lite"/>
    </source>
</evidence>
<protein>
    <submittedName>
        <fullName evidence="7">Phosphatases II</fullName>
    </submittedName>
</protein>
<dbReference type="PROSITE" id="PS51339">
    <property type="entry name" value="PPASE_MYOTUBULARIN"/>
    <property type="match status" value="1"/>
</dbReference>
<evidence type="ECO:0000256" key="3">
    <source>
        <dbReference type="PIRSR" id="PIRSR630564-2"/>
    </source>
</evidence>